<evidence type="ECO:0000256" key="4">
    <source>
        <dbReference type="SAM" id="SignalP"/>
    </source>
</evidence>
<evidence type="ECO:0000313" key="7">
    <source>
        <dbReference type="Proteomes" id="UP000738376"/>
    </source>
</evidence>
<protein>
    <submittedName>
        <fullName evidence="6">Transglycosylase SLT domain-containing protein</fullName>
    </submittedName>
</protein>
<accession>A0ABX1LRN1</accession>
<dbReference type="Pfam" id="PF13432">
    <property type="entry name" value="TPR_16"/>
    <property type="match status" value="1"/>
</dbReference>
<dbReference type="Pfam" id="PF13174">
    <property type="entry name" value="TPR_6"/>
    <property type="match status" value="1"/>
</dbReference>
<dbReference type="Pfam" id="PF01464">
    <property type="entry name" value="SLT"/>
    <property type="match status" value="1"/>
</dbReference>
<evidence type="ECO:0000259" key="5">
    <source>
        <dbReference type="Pfam" id="PF01464"/>
    </source>
</evidence>
<dbReference type="EMBL" id="JAAVJL010000001">
    <property type="protein sequence ID" value="NMF56562.1"/>
    <property type="molecule type" value="Genomic_DNA"/>
</dbReference>
<evidence type="ECO:0000313" key="6">
    <source>
        <dbReference type="EMBL" id="NMF56562.1"/>
    </source>
</evidence>
<dbReference type="InterPro" id="IPR000189">
    <property type="entry name" value="Transglyc_AS"/>
</dbReference>
<comment type="similarity">
    <text evidence="1">Belongs to the transglycosylase Slt family.</text>
</comment>
<dbReference type="InterPro" id="IPR023346">
    <property type="entry name" value="Lysozyme-like_dom_sf"/>
</dbReference>
<reference evidence="6 7" key="1">
    <citation type="submission" date="2020-03" db="EMBL/GenBank/DDBJ databases">
        <title>Draft Genome Sequence of 2-Methylisoborneol Producing Pseudanabaena yagii Strain GIHE-NHR1 Isolated from North Han River in South Korea.</title>
        <authorList>
            <person name="Jeong J."/>
        </authorList>
    </citation>
    <scope>NUCLEOTIDE SEQUENCE [LARGE SCALE GENOMIC DNA]</scope>
    <source>
        <strain evidence="6 7">GIHE-NHR1</strain>
    </source>
</reference>
<feature type="chain" id="PRO_5047347298" evidence="4">
    <location>
        <begin position="19"/>
        <end position="714"/>
    </location>
</feature>
<dbReference type="SUPFAM" id="SSF48435">
    <property type="entry name" value="Bacterial muramidases"/>
    <property type="match status" value="1"/>
</dbReference>
<feature type="coiled-coil region" evidence="3">
    <location>
        <begin position="49"/>
        <end position="76"/>
    </location>
</feature>
<organism evidence="6 7">
    <name type="scientific">Pseudanabaena yagii GIHE-NHR1</name>
    <dbReference type="NCBI Taxonomy" id="2722753"/>
    <lineage>
        <taxon>Bacteria</taxon>
        <taxon>Bacillati</taxon>
        <taxon>Cyanobacteriota</taxon>
        <taxon>Cyanophyceae</taxon>
        <taxon>Pseudanabaenales</taxon>
        <taxon>Pseudanabaenaceae</taxon>
        <taxon>Pseudanabaena</taxon>
        <taxon>Pseudanabaena yagii</taxon>
    </lineage>
</organism>
<dbReference type="Gene3D" id="1.25.40.10">
    <property type="entry name" value="Tetratricopeptide repeat domain"/>
    <property type="match status" value="2"/>
</dbReference>
<feature type="domain" description="Transglycosylase SLT" evidence="5">
    <location>
        <begin position="552"/>
        <end position="661"/>
    </location>
</feature>
<name>A0ABX1LRN1_9CYAN</name>
<dbReference type="Gene3D" id="1.10.530.10">
    <property type="match status" value="1"/>
</dbReference>
<sequence length="714" mass="79028">MRWSIVLMLSATLAGASAPIITTSSESNLALNASLANNRDSKSFDPLTYSSVEQRLAKLETQAQQTSENTDRVRARLVIADIHLNNRKFREAIAALDKLEIEYPLLADYVLLKRAQAQTQLRDLQGATTTWQSILTNFPNSPVAAEAMFALGQNQQILDKFPAHPRSQEAALRLLAQAPNRVDLIAHLATYFGDLKGISPTLDRLVASSPALTSEQWWAIADAYYKNFEFGKAANAYARATVNPLTAYQYARSLHRGRQIESAIVAYNRVVQQFPKSPQAPRALIRITQIESPEVAIAATDRIVANYPDTAGEALAIKATILQDKLGSPQAASNARNLLLERYGNSDAASQLRWRIAKGQARGGQLNNAIATVDAIIANSPDSDSAAEASFWAGKWANQIGDKSRAKKFFEFTIRQHPSSYYAWRAAGSLGWQVGTFTTARYTAPAIAIPSARTPLPAGSAKLQELYVLGLDRDARSQWQTELGAKRNLEPSEIFTDGVLRVAVQDNLVGIKTIESLDLIDVSSPQKVEIAKIKQHPAYMQSLYPFHYWDIISNWARERRLSPALVIGLMRQESRFEAQIRSRSGAIGLMQIMPDTGTWIASKKGVSNYNLDNPSDNISFGTWYLDYTHSRYSDNSMLAVASYNAGPGAVGRWVEERGVGDPDEFVNNIPYEETRDYVSKVLGNYWNYLRLYSPSVQQQIASLQQSSNLNASAK</sequence>
<keyword evidence="3" id="KW-0175">Coiled coil</keyword>
<gene>
    <name evidence="6" type="ORF">HC246_00595</name>
</gene>
<dbReference type="InterPro" id="IPR011990">
    <property type="entry name" value="TPR-like_helical_dom_sf"/>
</dbReference>
<proteinExistence type="inferred from homology"/>
<feature type="signal peptide" evidence="4">
    <location>
        <begin position="1"/>
        <end position="18"/>
    </location>
</feature>
<keyword evidence="2 4" id="KW-0732">Signal</keyword>
<evidence type="ECO:0000256" key="3">
    <source>
        <dbReference type="SAM" id="Coils"/>
    </source>
</evidence>
<dbReference type="PROSITE" id="PS00922">
    <property type="entry name" value="TRANSGLYCOSYLASE"/>
    <property type="match status" value="1"/>
</dbReference>
<evidence type="ECO:0000256" key="2">
    <source>
        <dbReference type="ARBA" id="ARBA00022729"/>
    </source>
</evidence>
<dbReference type="SUPFAM" id="SSF53955">
    <property type="entry name" value="Lysozyme-like"/>
    <property type="match status" value="1"/>
</dbReference>
<keyword evidence="7" id="KW-1185">Reference proteome</keyword>
<dbReference type="PANTHER" id="PTHR37423">
    <property type="entry name" value="SOLUBLE LYTIC MUREIN TRANSGLYCOSYLASE-RELATED"/>
    <property type="match status" value="1"/>
</dbReference>
<comment type="caution">
    <text evidence="6">The sequence shown here is derived from an EMBL/GenBank/DDBJ whole genome shotgun (WGS) entry which is preliminary data.</text>
</comment>
<evidence type="ECO:0000256" key="1">
    <source>
        <dbReference type="ARBA" id="ARBA00007734"/>
    </source>
</evidence>
<dbReference type="InterPro" id="IPR019734">
    <property type="entry name" value="TPR_rpt"/>
</dbReference>
<dbReference type="InterPro" id="IPR008939">
    <property type="entry name" value="Lytic_TGlycosylase_superhlx_U"/>
</dbReference>
<dbReference type="Proteomes" id="UP000738376">
    <property type="component" value="Unassembled WGS sequence"/>
</dbReference>
<dbReference type="CDD" id="cd13401">
    <property type="entry name" value="Slt70-like"/>
    <property type="match status" value="1"/>
</dbReference>
<dbReference type="PANTHER" id="PTHR37423:SF5">
    <property type="entry name" value="SOLUBLE LYTIC MUREIN TRANSGLYCOSYLASE"/>
    <property type="match status" value="1"/>
</dbReference>
<dbReference type="InterPro" id="IPR008258">
    <property type="entry name" value="Transglycosylase_SLT_dom_1"/>
</dbReference>